<gene>
    <name evidence="1" type="ORF">DFH07DRAFT_936746</name>
</gene>
<evidence type="ECO:0000313" key="1">
    <source>
        <dbReference type="EMBL" id="KAJ7776804.1"/>
    </source>
</evidence>
<protein>
    <submittedName>
        <fullName evidence="1">Uncharacterized protein</fullName>
    </submittedName>
</protein>
<proteinExistence type="predicted"/>
<name>A0AAD7K289_9AGAR</name>
<dbReference type="AlphaFoldDB" id="A0AAD7K289"/>
<accession>A0AAD7K289</accession>
<keyword evidence="2" id="KW-1185">Reference proteome</keyword>
<evidence type="ECO:0000313" key="2">
    <source>
        <dbReference type="Proteomes" id="UP001215280"/>
    </source>
</evidence>
<comment type="caution">
    <text evidence="1">The sequence shown here is derived from an EMBL/GenBank/DDBJ whole genome shotgun (WGS) entry which is preliminary data.</text>
</comment>
<reference evidence="1" key="1">
    <citation type="submission" date="2023-03" db="EMBL/GenBank/DDBJ databases">
        <title>Massive genome expansion in bonnet fungi (Mycena s.s.) driven by repeated elements and novel gene families across ecological guilds.</title>
        <authorList>
            <consortium name="Lawrence Berkeley National Laboratory"/>
            <person name="Harder C.B."/>
            <person name="Miyauchi S."/>
            <person name="Viragh M."/>
            <person name="Kuo A."/>
            <person name="Thoen E."/>
            <person name="Andreopoulos B."/>
            <person name="Lu D."/>
            <person name="Skrede I."/>
            <person name="Drula E."/>
            <person name="Henrissat B."/>
            <person name="Morin E."/>
            <person name="Kohler A."/>
            <person name="Barry K."/>
            <person name="LaButti K."/>
            <person name="Morin E."/>
            <person name="Salamov A."/>
            <person name="Lipzen A."/>
            <person name="Mereny Z."/>
            <person name="Hegedus B."/>
            <person name="Baldrian P."/>
            <person name="Stursova M."/>
            <person name="Weitz H."/>
            <person name="Taylor A."/>
            <person name="Grigoriev I.V."/>
            <person name="Nagy L.G."/>
            <person name="Martin F."/>
            <person name="Kauserud H."/>
        </authorList>
    </citation>
    <scope>NUCLEOTIDE SEQUENCE</scope>
    <source>
        <strain evidence="1">CBHHK188m</strain>
    </source>
</reference>
<organism evidence="1 2">
    <name type="scientific">Mycena maculata</name>
    <dbReference type="NCBI Taxonomy" id="230809"/>
    <lineage>
        <taxon>Eukaryota</taxon>
        <taxon>Fungi</taxon>
        <taxon>Dikarya</taxon>
        <taxon>Basidiomycota</taxon>
        <taxon>Agaricomycotina</taxon>
        <taxon>Agaricomycetes</taxon>
        <taxon>Agaricomycetidae</taxon>
        <taxon>Agaricales</taxon>
        <taxon>Marasmiineae</taxon>
        <taxon>Mycenaceae</taxon>
        <taxon>Mycena</taxon>
    </lineage>
</organism>
<dbReference type="EMBL" id="JARJLG010000011">
    <property type="protein sequence ID" value="KAJ7776804.1"/>
    <property type="molecule type" value="Genomic_DNA"/>
</dbReference>
<sequence>MELLTKQAEMFSDPRPRVGRTAVALCITLIGLNLRGGERSGGEIEPHPVRAAYLLEAADQFYPEVESMASLTRNIERQKGYMAVVGPNIVLRDLGPEQEVQRQRCVRELRSPPLHLLVSRDANEAAFLQCVHGVQSPDRNAAVYWLIRASRNCQSILHSVLLSETRVRGGAPSGSLLTMESTQKKCAGTAMEPTRLTVSEAESSWSLENVQECTNQDSAKKRIAGRGMHHLPPRRTSADLSAHGGGPVFNYYGVREQRLFVGSFNRGAFAVAPRNVYLKLMSNEVIRNLGNGGVREEFKGVRG</sequence>
<dbReference type="Proteomes" id="UP001215280">
    <property type="component" value="Unassembled WGS sequence"/>
</dbReference>